<evidence type="ECO:0000313" key="2">
    <source>
        <dbReference type="Proteomes" id="UP000765509"/>
    </source>
</evidence>
<dbReference type="EMBL" id="AVOT02013275">
    <property type="protein sequence ID" value="MBW0495763.1"/>
    <property type="molecule type" value="Genomic_DNA"/>
</dbReference>
<dbReference type="GO" id="GO:0006508">
    <property type="term" value="P:proteolysis"/>
    <property type="evidence" value="ECO:0007669"/>
    <property type="project" value="InterPro"/>
</dbReference>
<dbReference type="InterPro" id="IPR001969">
    <property type="entry name" value="Aspartic_peptidase_AS"/>
</dbReference>
<dbReference type="Proteomes" id="UP000765509">
    <property type="component" value="Unassembled WGS sequence"/>
</dbReference>
<reference evidence="1" key="1">
    <citation type="submission" date="2021-03" db="EMBL/GenBank/DDBJ databases">
        <title>Draft genome sequence of rust myrtle Austropuccinia psidii MF-1, a brazilian biotype.</title>
        <authorList>
            <person name="Quecine M.C."/>
            <person name="Pachon D.M.R."/>
            <person name="Bonatelli M.L."/>
            <person name="Correr F.H."/>
            <person name="Franceschini L.M."/>
            <person name="Leite T.F."/>
            <person name="Margarido G.R.A."/>
            <person name="Almeida C.A."/>
            <person name="Ferrarezi J.A."/>
            <person name="Labate C.A."/>
        </authorList>
    </citation>
    <scope>NUCLEOTIDE SEQUENCE</scope>
    <source>
        <strain evidence="1">MF-1</strain>
    </source>
</reference>
<gene>
    <name evidence="1" type="ORF">O181_035478</name>
</gene>
<accession>A0A9Q3D7J5</accession>
<name>A0A9Q3D7J5_9BASI</name>
<dbReference type="PROSITE" id="PS00141">
    <property type="entry name" value="ASP_PROTEASE"/>
    <property type="match status" value="1"/>
</dbReference>
<organism evidence="1 2">
    <name type="scientific">Austropuccinia psidii MF-1</name>
    <dbReference type="NCBI Taxonomy" id="1389203"/>
    <lineage>
        <taxon>Eukaryota</taxon>
        <taxon>Fungi</taxon>
        <taxon>Dikarya</taxon>
        <taxon>Basidiomycota</taxon>
        <taxon>Pucciniomycotina</taxon>
        <taxon>Pucciniomycetes</taxon>
        <taxon>Pucciniales</taxon>
        <taxon>Sphaerophragmiaceae</taxon>
        <taxon>Austropuccinia</taxon>
    </lineage>
</organism>
<comment type="caution">
    <text evidence="1">The sequence shown here is derived from an EMBL/GenBank/DDBJ whole genome shotgun (WGS) entry which is preliminary data.</text>
</comment>
<proteinExistence type="predicted"/>
<evidence type="ECO:0000313" key="1">
    <source>
        <dbReference type="EMBL" id="MBW0495763.1"/>
    </source>
</evidence>
<keyword evidence="2" id="KW-1185">Reference proteome</keyword>
<protein>
    <submittedName>
        <fullName evidence="1">Uncharacterized protein</fullName>
    </submittedName>
</protein>
<sequence>MSDAIGEQYDEDQDKREEFLVEYKEDTQLEIEEIHLEAGMPQNTGNKNLCTNAQDAEGFLVKPTKRMAYIQGKDTKMTVCIDNAQHPLIIDSGAQFSIVAREYLDNHFPNWEKQLLKTKPKNFKSALGKMKSIGTIIKEIILAHKKGDNIVNP</sequence>
<dbReference type="GO" id="GO:0004190">
    <property type="term" value="F:aspartic-type endopeptidase activity"/>
    <property type="evidence" value="ECO:0007669"/>
    <property type="project" value="InterPro"/>
</dbReference>
<dbReference type="AlphaFoldDB" id="A0A9Q3D7J5"/>